<dbReference type="Proteomes" id="UP000014500">
    <property type="component" value="Unassembled WGS sequence"/>
</dbReference>
<evidence type="ECO:0000313" key="1">
    <source>
        <dbReference type="EnsemblMetazoa" id="SMAR003521-PA"/>
    </source>
</evidence>
<name>T1IR39_STRMM</name>
<reference evidence="2" key="1">
    <citation type="submission" date="2011-05" db="EMBL/GenBank/DDBJ databases">
        <authorList>
            <person name="Richards S.R."/>
            <person name="Qu J."/>
            <person name="Jiang H."/>
            <person name="Jhangiani S.N."/>
            <person name="Agravi P."/>
            <person name="Goodspeed R."/>
            <person name="Gross S."/>
            <person name="Mandapat C."/>
            <person name="Jackson L."/>
            <person name="Mathew T."/>
            <person name="Pu L."/>
            <person name="Thornton R."/>
            <person name="Saada N."/>
            <person name="Wilczek-Boney K.B."/>
            <person name="Lee S."/>
            <person name="Kovar C."/>
            <person name="Wu Y."/>
            <person name="Scherer S.E."/>
            <person name="Worley K.C."/>
            <person name="Muzny D.M."/>
            <person name="Gibbs R."/>
        </authorList>
    </citation>
    <scope>NUCLEOTIDE SEQUENCE</scope>
    <source>
        <strain evidence="2">Brora</strain>
    </source>
</reference>
<dbReference type="HOGENOM" id="CLU_1498142_0_0_1"/>
<evidence type="ECO:0000313" key="2">
    <source>
        <dbReference type="Proteomes" id="UP000014500"/>
    </source>
</evidence>
<sequence length="180" mass="19184">MEGRSSYELINSSSPSLSSELHKGNVEFLMVLPLSTVDVEQVEVKPMESILVEEATNLSVALLSATSPTQSTPSEPTASALSQVSFMFSQHCIAGEPHSDPSSPIICKSSYVVRVETQFPSFRSSSARSTVASCGTEDASESVLNNVTIFRILMSDDANESTDCAATASESNSFAPFRTS</sequence>
<dbReference type="EnsemblMetazoa" id="SMAR003521-RA">
    <property type="protein sequence ID" value="SMAR003521-PA"/>
    <property type="gene ID" value="SMAR003521"/>
</dbReference>
<dbReference type="AlphaFoldDB" id="T1IR39"/>
<proteinExistence type="predicted"/>
<organism evidence="1 2">
    <name type="scientific">Strigamia maritima</name>
    <name type="common">European centipede</name>
    <name type="synonym">Geophilus maritimus</name>
    <dbReference type="NCBI Taxonomy" id="126957"/>
    <lineage>
        <taxon>Eukaryota</taxon>
        <taxon>Metazoa</taxon>
        <taxon>Ecdysozoa</taxon>
        <taxon>Arthropoda</taxon>
        <taxon>Myriapoda</taxon>
        <taxon>Chilopoda</taxon>
        <taxon>Pleurostigmophora</taxon>
        <taxon>Geophilomorpha</taxon>
        <taxon>Linotaeniidae</taxon>
        <taxon>Strigamia</taxon>
    </lineage>
</organism>
<reference evidence="1" key="2">
    <citation type="submission" date="2015-02" db="UniProtKB">
        <authorList>
            <consortium name="EnsemblMetazoa"/>
        </authorList>
    </citation>
    <scope>IDENTIFICATION</scope>
</reference>
<accession>T1IR39</accession>
<protein>
    <submittedName>
        <fullName evidence="1">Uncharacterized protein</fullName>
    </submittedName>
</protein>
<keyword evidence="2" id="KW-1185">Reference proteome</keyword>
<dbReference type="EMBL" id="JH431327">
    <property type="status" value="NOT_ANNOTATED_CDS"/>
    <property type="molecule type" value="Genomic_DNA"/>
</dbReference>